<gene>
    <name evidence="1" type="ORF">GCM10009665_32180</name>
</gene>
<dbReference type="SUPFAM" id="SSF111283">
    <property type="entry name" value="Putative modulator of DNA gyrase, PmbA/TldD"/>
    <property type="match status" value="1"/>
</dbReference>
<evidence type="ECO:0008006" key="3">
    <source>
        <dbReference type="Google" id="ProtNLM"/>
    </source>
</evidence>
<reference evidence="1 2" key="1">
    <citation type="journal article" date="2019" name="Int. J. Syst. Evol. Microbiol.">
        <title>The Global Catalogue of Microorganisms (GCM) 10K type strain sequencing project: providing services to taxonomists for standard genome sequencing and annotation.</title>
        <authorList>
            <consortium name="The Broad Institute Genomics Platform"/>
            <consortium name="The Broad Institute Genome Sequencing Center for Infectious Disease"/>
            <person name="Wu L."/>
            <person name="Ma J."/>
        </authorList>
    </citation>
    <scope>NUCLEOTIDE SEQUENCE [LARGE SCALE GENOMIC DNA]</scope>
    <source>
        <strain evidence="1 2">JCM 13004</strain>
    </source>
</reference>
<comment type="caution">
    <text evidence="1">The sequence shown here is derived from an EMBL/GenBank/DDBJ whole genome shotgun (WGS) entry which is preliminary data.</text>
</comment>
<evidence type="ECO:0000313" key="2">
    <source>
        <dbReference type="Proteomes" id="UP001500037"/>
    </source>
</evidence>
<dbReference type="Proteomes" id="UP001500037">
    <property type="component" value="Unassembled WGS sequence"/>
</dbReference>
<proteinExistence type="predicted"/>
<protein>
    <recommendedName>
        <fullName evidence="3">TldD/PmbA family protein</fullName>
    </recommendedName>
</protein>
<dbReference type="PANTHER" id="PTHR43666:SF1">
    <property type="entry name" value="CONSERVED PROTEIN"/>
    <property type="match status" value="1"/>
</dbReference>
<name>A0ABN1WBM0_9ACTN</name>
<dbReference type="InterPro" id="IPR036059">
    <property type="entry name" value="TldD/PmbA_sf"/>
</dbReference>
<dbReference type="PANTHER" id="PTHR43666">
    <property type="entry name" value="TLDD PROTEIN"/>
    <property type="match status" value="1"/>
</dbReference>
<sequence length="90" mass="9486">MSDTYQPHELVERALELSRTDGCVVLVDEQSSANLRWAGNALTTNGVTRGRRLTVVATLDGAEGTASGVVAREAVTADDVEALVRAAACR</sequence>
<accession>A0ABN1WBM0</accession>
<keyword evidence="2" id="KW-1185">Reference proteome</keyword>
<evidence type="ECO:0000313" key="1">
    <source>
        <dbReference type="EMBL" id="GAA1239237.1"/>
    </source>
</evidence>
<organism evidence="1 2">
    <name type="scientific">Kitasatospora nipponensis</name>
    <dbReference type="NCBI Taxonomy" id="258049"/>
    <lineage>
        <taxon>Bacteria</taxon>
        <taxon>Bacillati</taxon>
        <taxon>Actinomycetota</taxon>
        <taxon>Actinomycetes</taxon>
        <taxon>Kitasatosporales</taxon>
        <taxon>Streptomycetaceae</taxon>
        <taxon>Kitasatospora</taxon>
    </lineage>
</organism>
<dbReference type="EMBL" id="BAAALF010000048">
    <property type="protein sequence ID" value="GAA1239237.1"/>
    <property type="molecule type" value="Genomic_DNA"/>
</dbReference>